<keyword evidence="3" id="KW-1185">Reference proteome</keyword>
<accession>A0AA39KTB3</accession>
<dbReference type="AlphaFoldDB" id="A0AA39KTB3"/>
<proteinExistence type="predicted"/>
<dbReference type="GO" id="GO:0022008">
    <property type="term" value="P:neurogenesis"/>
    <property type="evidence" value="ECO:0007669"/>
    <property type="project" value="TreeGrafter"/>
</dbReference>
<reference evidence="2" key="2">
    <citation type="submission" date="2023-03" db="EMBL/GenBank/DDBJ databases">
        <authorList>
            <person name="Inwood S.N."/>
            <person name="Skelly J.G."/>
            <person name="Guhlin J."/>
            <person name="Harrop T.W.R."/>
            <person name="Goldson S.G."/>
            <person name="Dearden P.K."/>
        </authorList>
    </citation>
    <scope>NUCLEOTIDE SEQUENCE</scope>
    <source>
        <strain evidence="2">Irish</strain>
        <tissue evidence="2">Whole body</tissue>
    </source>
</reference>
<gene>
    <name evidence="2" type="ORF">PV328_006221</name>
</gene>
<dbReference type="Gene3D" id="1.25.40.420">
    <property type="match status" value="1"/>
</dbReference>
<dbReference type="GO" id="GO:0005829">
    <property type="term" value="C:cytosol"/>
    <property type="evidence" value="ECO:0007669"/>
    <property type="project" value="TreeGrafter"/>
</dbReference>
<evidence type="ECO:0000313" key="2">
    <source>
        <dbReference type="EMBL" id="KAK0172962.1"/>
    </source>
</evidence>
<feature type="domain" description="BTB" evidence="1">
    <location>
        <begin position="22"/>
        <end position="96"/>
    </location>
</feature>
<dbReference type="Gene3D" id="3.30.710.10">
    <property type="entry name" value="Potassium Channel Kv1.1, Chain A"/>
    <property type="match status" value="1"/>
</dbReference>
<dbReference type="PANTHER" id="PTHR45774">
    <property type="entry name" value="BTB/POZ DOMAIN-CONTAINING"/>
    <property type="match status" value="1"/>
</dbReference>
<dbReference type="PANTHER" id="PTHR45774:SF4">
    <property type="entry name" value="AXUNDEAD, ISOFORM F"/>
    <property type="match status" value="1"/>
</dbReference>
<comment type="caution">
    <text evidence="2">The sequence shown here is derived from an EMBL/GenBank/DDBJ whole genome shotgun (WGS) entry which is preliminary data.</text>
</comment>
<organism evidence="2 3">
    <name type="scientific">Microctonus aethiopoides</name>
    <dbReference type="NCBI Taxonomy" id="144406"/>
    <lineage>
        <taxon>Eukaryota</taxon>
        <taxon>Metazoa</taxon>
        <taxon>Ecdysozoa</taxon>
        <taxon>Arthropoda</taxon>
        <taxon>Hexapoda</taxon>
        <taxon>Insecta</taxon>
        <taxon>Pterygota</taxon>
        <taxon>Neoptera</taxon>
        <taxon>Endopterygota</taxon>
        <taxon>Hymenoptera</taxon>
        <taxon>Apocrita</taxon>
        <taxon>Ichneumonoidea</taxon>
        <taxon>Braconidae</taxon>
        <taxon>Euphorinae</taxon>
        <taxon>Microctonus</taxon>
    </lineage>
</organism>
<dbReference type="SMART" id="SM00875">
    <property type="entry name" value="BACK"/>
    <property type="match status" value="1"/>
</dbReference>
<protein>
    <recommendedName>
        <fullName evidence="1">BTB domain-containing protein</fullName>
    </recommendedName>
</protein>
<evidence type="ECO:0000259" key="1">
    <source>
        <dbReference type="PROSITE" id="PS50097"/>
    </source>
</evidence>
<evidence type="ECO:0000313" key="3">
    <source>
        <dbReference type="Proteomes" id="UP001168990"/>
    </source>
</evidence>
<dbReference type="Proteomes" id="UP001168990">
    <property type="component" value="Unassembled WGS sequence"/>
</dbReference>
<dbReference type="EMBL" id="JAQQBS010000002">
    <property type="protein sequence ID" value="KAK0172962.1"/>
    <property type="molecule type" value="Genomic_DNA"/>
</dbReference>
<dbReference type="SMART" id="SM00225">
    <property type="entry name" value="BTB"/>
    <property type="match status" value="1"/>
</dbReference>
<dbReference type="SUPFAM" id="SSF54695">
    <property type="entry name" value="POZ domain"/>
    <property type="match status" value="1"/>
</dbReference>
<dbReference type="Pfam" id="PF07707">
    <property type="entry name" value="BACK"/>
    <property type="match status" value="1"/>
</dbReference>
<sequence length="368" mass="40914">MSQIPLMREQIKMSETAVDMHSHVILEVGLPGDTWKYCIERQSLADKSEWFRALLTGDMAPPPSDPPPTISLQYVEKRAFDHLLRYICGDQVHFHSISTARATLDAAHSYLCPGLAKMAVDYMIKNLSSTNVLSIYHGLTLYSINEADELGQILSAPPLPGDDAIEIAVACTRLLNACLGVIDSVADDVLRQEGFEELTIQEVGRLARRDELKLGKETILFNALEKWSASECRRHGIEPTPNNKRDALSDDIWYSVRYLLMTDREFIEGPMASGILSSGESAAIVAKILGHNKHQETAQNSHIIPCRLIATPRNRKSSVVKSKSIMKPGKKECDDNKKNRRKECASQGQRACARVGDLVIRALACVFD</sequence>
<name>A0AA39KTB3_9HYME</name>
<dbReference type="Pfam" id="PF00651">
    <property type="entry name" value="BTB"/>
    <property type="match status" value="1"/>
</dbReference>
<dbReference type="InterPro" id="IPR011333">
    <property type="entry name" value="SKP1/BTB/POZ_sf"/>
</dbReference>
<dbReference type="PROSITE" id="PS50097">
    <property type="entry name" value="BTB"/>
    <property type="match status" value="1"/>
</dbReference>
<dbReference type="InterPro" id="IPR000210">
    <property type="entry name" value="BTB/POZ_dom"/>
</dbReference>
<dbReference type="InterPro" id="IPR011705">
    <property type="entry name" value="BACK"/>
</dbReference>
<reference evidence="2" key="1">
    <citation type="journal article" date="2023" name="bioRxiv">
        <title>Scaffold-level genome assemblies of two parasitoid biocontrol wasps reveal the parthenogenesis mechanism and an associated novel virus.</title>
        <authorList>
            <person name="Inwood S."/>
            <person name="Skelly J."/>
            <person name="Guhlin J."/>
            <person name="Harrop T."/>
            <person name="Goldson S."/>
            <person name="Dearden P."/>
        </authorList>
    </citation>
    <scope>NUCLEOTIDE SEQUENCE</scope>
    <source>
        <strain evidence="2">Irish</strain>
        <tissue evidence="2">Whole body</tissue>
    </source>
</reference>